<evidence type="ECO:0000256" key="1">
    <source>
        <dbReference type="ARBA" id="ARBA00022741"/>
    </source>
</evidence>
<keyword evidence="4" id="KW-0067">ATP-binding</keyword>
<keyword evidence="3" id="KW-0347">Helicase</keyword>
<evidence type="ECO:0000313" key="10">
    <source>
        <dbReference type="EMBL" id="SDN03819.1"/>
    </source>
</evidence>
<dbReference type="EMBL" id="JXDI01000001">
    <property type="protein sequence ID" value="KAF2410355.1"/>
    <property type="molecule type" value="Genomic_DNA"/>
</dbReference>
<evidence type="ECO:0000313" key="11">
    <source>
        <dbReference type="Proteomes" id="UP000182470"/>
    </source>
</evidence>
<dbReference type="Gene3D" id="3.40.50.300">
    <property type="entry name" value="P-loop containing nucleotide triphosphate hydrolases"/>
    <property type="match status" value="2"/>
</dbReference>
<dbReference type="InterPro" id="IPR027417">
    <property type="entry name" value="P-loop_NTPase"/>
</dbReference>
<dbReference type="SUPFAM" id="SSF52540">
    <property type="entry name" value="P-loop containing nucleoside triphosphate hydrolases"/>
    <property type="match status" value="1"/>
</dbReference>
<dbReference type="GO" id="GO:0016787">
    <property type="term" value="F:hydrolase activity"/>
    <property type="evidence" value="ECO:0007669"/>
    <property type="project" value="UniProtKB-KW"/>
</dbReference>
<evidence type="ECO:0000259" key="7">
    <source>
        <dbReference type="Pfam" id="PF01935"/>
    </source>
</evidence>
<evidence type="ECO:0000313" key="9">
    <source>
        <dbReference type="EMBL" id="KAF2410355.1"/>
    </source>
</evidence>
<evidence type="ECO:0000256" key="4">
    <source>
        <dbReference type="ARBA" id="ARBA00022840"/>
    </source>
</evidence>
<keyword evidence="1" id="KW-0547">Nucleotide-binding</keyword>
<feature type="domain" description="Helicase HerA-like C-terminal" evidence="8">
    <location>
        <begin position="429"/>
        <end position="513"/>
    </location>
</feature>
<proteinExistence type="predicted"/>
<dbReference type="InterPro" id="IPR002789">
    <property type="entry name" value="HerA_central"/>
</dbReference>
<dbReference type="GO" id="GO:0003677">
    <property type="term" value="F:DNA binding"/>
    <property type="evidence" value="ECO:0007669"/>
    <property type="project" value="UniProtKB-KW"/>
</dbReference>
<dbReference type="PANTHER" id="PTHR42957:SF1">
    <property type="entry name" value="HELICASE MJ1565-RELATED"/>
    <property type="match status" value="1"/>
</dbReference>
<evidence type="ECO:0000256" key="2">
    <source>
        <dbReference type="ARBA" id="ARBA00022801"/>
    </source>
</evidence>
<dbReference type="Proteomes" id="UP000748067">
    <property type="component" value="Unassembled WGS sequence"/>
</dbReference>
<keyword evidence="12" id="KW-1185">Reference proteome</keyword>
<dbReference type="InterPro" id="IPR008571">
    <property type="entry name" value="HerA-like"/>
</dbReference>
<sequence length="592" mass="65404">MINNPTYMGSISSVSSSSIIVELAESMESGIIIIEGKNYRIGQVGSFVKIPIGYNQLFGVTSESNESSGNENENIISKGRRWIKVELIGEMIGGEFDRGISEYPSIGDDVHVVVDSDLKKIFGLSSTGQFTIGKLSSSDGIDVSLDLDKLVSRHSAILGSTGSGKSTSTASIIRSLVTKNEAIRLPSSRILLIDIHGEYESALGDIAKVFSVLPDSKNPLYIPYWCVSPESLLEFLCGNLTESQKTQYLDKTIDEKKLSIKTNKIKHTLEESVNTLSPLPYRIKKIWHELYYDDTVNWQEKEHIRPAWAENGEGDAEKLLPPRFLPPATGGAAPYKGGPGSMKRQLELMKSRLLDSQYSFLLNPGPWCPDKNGVIAKDLDQLLTDWLGHDKPITILDLSGMPSTRLSLLLGSILDILFESSIWGKNLNTGMRKRPLLVVLEEAHRYLSNKEDGLAKQMVQRIAKEGRKFGVGAMIVSQRPSEIDETILSQCGTIIALRINNSTDRSIVKSAMSEGLAGIIDSLPILRTGEAIIVGEAAKLPTRCRINILPSNKYPNSKDPEVSSNWAKDRAIEDYEPLVSAWRNQVIRKEEK</sequence>
<dbReference type="Pfam" id="PF01935">
    <property type="entry name" value="DUF87"/>
    <property type="match status" value="1"/>
</dbReference>
<evidence type="ECO:0000256" key="3">
    <source>
        <dbReference type="ARBA" id="ARBA00022806"/>
    </source>
</evidence>
<dbReference type="Pfam" id="PF05872">
    <property type="entry name" value="HerA_C"/>
    <property type="match status" value="1"/>
</dbReference>
<keyword evidence="5" id="KW-0238">DNA-binding</keyword>
<evidence type="ECO:0000259" key="8">
    <source>
        <dbReference type="Pfam" id="PF05872"/>
    </source>
</evidence>
<evidence type="ECO:0000256" key="6">
    <source>
        <dbReference type="ARBA" id="ARBA00023235"/>
    </source>
</evidence>
<dbReference type="RefSeq" id="WP_165447615.1">
    <property type="nucleotide sequence ID" value="NZ_JXDI01000001.1"/>
</dbReference>
<keyword evidence="2" id="KW-0378">Hydrolase</keyword>
<dbReference type="InterPro" id="IPR033186">
    <property type="entry name" value="HerA_C"/>
</dbReference>
<dbReference type="Proteomes" id="UP000182470">
    <property type="component" value="Chromosome I"/>
</dbReference>
<keyword evidence="6" id="KW-0413">Isomerase</keyword>
<dbReference type="GO" id="GO:0005524">
    <property type="term" value="F:ATP binding"/>
    <property type="evidence" value="ECO:0007669"/>
    <property type="project" value="UniProtKB-KW"/>
</dbReference>
<accession>A0A1G9Y417</accession>
<reference evidence="10 11" key="2">
    <citation type="submission" date="2016-10" db="EMBL/GenBank/DDBJ databases">
        <authorList>
            <person name="de Groot N.N."/>
        </authorList>
    </citation>
    <scope>NUCLEOTIDE SEQUENCE [LARGE SCALE GENOMIC DNA]</scope>
    <source>
        <strain evidence="10 11">BS2772</strain>
    </source>
</reference>
<gene>
    <name evidence="9" type="ORF">PSAN_27820</name>
    <name evidence="10" type="ORF">SAMN04490179_2186</name>
</gene>
<name>A0A1G9Y417_9PSED</name>
<dbReference type="GO" id="GO:0004386">
    <property type="term" value="F:helicase activity"/>
    <property type="evidence" value="ECO:0007669"/>
    <property type="project" value="UniProtKB-KW"/>
</dbReference>
<dbReference type="AlphaFoldDB" id="A0A1G9Y417"/>
<reference evidence="9 12" key="1">
    <citation type="submission" date="2015-01" db="EMBL/GenBank/DDBJ databases">
        <title>Genome Sequence of Pseudomonas antarctica CMS 35.</title>
        <authorList>
            <person name="Voget S."/>
            <person name="Chow J."/>
            <person name="Daniel R."/>
            <person name="Streit W."/>
        </authorList>
    </citation>
    <scope>NUCLEOTIDE SEQUENCE [LARGE SCALE GENOMIC DNA]</scope>
    <source>
        <strain evidence="9 12">CMS 35</strain>
    </source>
</reference>
<dbReference type="PANTHER" id="PTHR42957">
    <property type="entry name" value="HELICASE MJ1565-RELATED"/>
    <property type="match status" value="1"/>
</dbReference>
<evidence type="ECO:0000256" key="5">
    <source>
        <dbReference type="ARBA" id="ARBA00023125"/>
    </source>
</evidence>
<protein>
    <submittedName>
        <fullName evidence="9">AAA-like domain protein</fullName>
    </submittedName>
</protein>
<feature type="domain" description="Helicase HerA central" evidence="7">
    <location>
        <begin position="131"/>
        <end position="414"/>
    </location>
</feature>
<dbReference type="EMBL" id="LT629704">
    <property type="protein sequence ID" value="SDN03819.1"/>
    <property type="molecule type" value="Genomic_DNA"/>
</dbReference>
<organism evidence="10 11">
    <name type="scientific">Pseudomonas antarctica</name>
    <dbReference type="NCBI Taxonomy" id="219572"/>
    <lineage>
        <taxon>Bacteria</taxon>
        <taxon>Pseudomonadati</taxon>
        <taxon>Pseudomonadota</taxon>
        <taxon>Gammaproteobacteria</taxon>
        <taxon>Pseudomonadales</taxon>
        <taxon>Pseudomonadaceae</taxon>
        <taxon>Pseudomonas</taxon>
    </lineage>
</organism>
<evidence type="ECO:0000313" key="12">
    <source>
        <dbReference type="Proteomes" id="UP000748067"/>
    </source>
</evidence>